<reference evidence="2 3" key="1">
    <citation type="submission" date="2022-11" db="EMBL/GenBank/DDBJ databases">
        <title>The characterization of three novel Bacteroidetes species and genomic analysis of their roles in tidal elemental geochemical cycles.</title>
        <authorList>
            <person name="Ma K.-J."/>
        </authorList>
    </citation>
    <scope>NUCLEOTIDE SEQUENCE [LARGE SCALE GENOMIC DNA]</scope>
    <source>
        <strain evidence="2 3">M82</strain>
    </source>
</reference>
<dbReference type="RefSeq" id="WP_266051114.1">
    <property type="nucleotide sequence ID" value="NZ_JAPFQO010000002.1"/>
</dbReference>
<sequence length="267" mass="30886">MMNFRRTGFIAFCLSVFALIFLSQINSFAQKQSYYQLKVYHLKDKEQEARLDHYLEQAYLPALHRAGIKQVGVFKPANEVDQNHSSEPKVYVLLPFTSLEQFAGLEDKLAHDKKYAAAGEAYIQAAHDKPYYQRIETSLMQAFAGMPAMKAPNLASSPSERIYELRSYEAATEKLHQNKVDMFNNGEIQLFDRLGFNAVFYGKVLASNKMPNLMYMTSFENFADREARWKSFSQDPEWKKMSAMPEYANNFLRADIYLLHPTNYSDI</sequence>
<organism evidence="2 3">
    <name type="scientific">Pontibacter anaerobius</name>
    <dbReference type="NCBI Taxonomy" id="2993940"/>
    <lineage>
        <taxon>Bacteria</taxon>
        <taxon>Pseudomonadati</taxon>
        <taxon>Bacteroidota</taxon>
        <taxon>Cytophagia</taxon>
        <taxon>Cytophagales</taxon>
        <taxon>Hymenobacteraceae</taxon>
        <taxon>Pontibacter</taxon>
    </lineage>
</organism>
<name>A0ABT3RC91_9BACT</name>
<evidence type="ECO:0000313" key="3">
    <source>
        <dbReference type="Proteomes" id="UP001207228"/>
    </source>
</evidence>
<keyword evidence="3" id="KW-1185">Reference proteome</keyword>
<protein>
    <submittedName>
        <fullName evidence="2">NIPSNAP family protein</fullName>
    </submittedName>
</protein>
<gene>
    <name evidence="2" type="ORF">OO017_03780</name>
</gene>
<dbReference type="Pfam" id="PF07978">
    <property type="entry name" value="NIPSNAP"/>
    <property type="match status" value="1"/>
</dbReference>
<feature type="domain" description="NIPSNAP" evidence="1">
    <location>
        <begin position="163"/>
        <end position="265"/>
    </location>
</feature>
<dbReference type="Gene3D" id="3.30.70.100">
    <property type="match status" value="2"/>
</dbReference>
<comment type="caution">
    <text evidence="2">The sequence shown here is derived from an EMBL/GenBank/DDBJ whole genome shotgun (WGS) entry which is preliminary data.</text>
</comment>
<evidence type="ECO:0000259" key="1">
    <source>
        <dbReference type="Pfam" id="PF07978"/>
    </source>
</evidence>
<proteinExistence type="predicted"/>
<dbReference type="InterPro" id="IPR011008">
    <property type="entry name" value="Dimeric_a/b-barrel"/>
</dbReference>
<dbReference type="SUPFAM" id="SSF54909">
    <property type="entry name" value="Dimeric alpha+beta barrel"/>
    <property type="match status" value="2"/>
</dbReference>
<dbReference type="EMBL" id="JAPFQO010000002">
    <property type="protein sequence ID" value="MCX2739056.1"/>
    <property type="molecule type" value="Genomic_DNA"/>
</dbReference>
<accession>A0ABT3RC91</accession>
<evidence type="ECO:0000313" key="2">
    <source>
        <dbReference type="EMBL" id="MCX2739056.1"/>
    </source>
</evidence>
<dbReference type="InterPro" id="IPR012577">
    <property type="entry name" value="NIPSNAP"/>
</dbReference>
<dbReference type="Proteomes" id="UP001207228">
    <property type="component" value="Unassembled WGS sequence"/>
</dbReference>